<evidence type="ECO:0000313" key="1">
    <source>
        <dbReference type="EMBL" id="KIJ39334.1"/>
    </source>
</evidence>
<dbReference type="EMBL" id="KN837153">
    <property type="protein sequence ID" value="KIJ39334.1"/>
    <property type="molecule type" value="Genomic_DNA"/>
</dbReference>
<reference evidence="1 2" key="1">
    <citation type="submission" date="2014-06" db="EMBL/GenBank/DDBJ databases">
        <title>Evolutionary Origins and Diversification of the Mycorrhizal Mutualists.</title>
        <authorList>
            <consortium name="DOE Joint Genome Institute"/>
            <consortium name="Mycorrhizal Genomics Consortium"/>
            <person name="Kohler A."/>
            <person name="Kuo A."/>
            <person name="Nagy L.G."/>
            <person name="Floudas D."/>
            <person name="Copeland A."/>
            <person name="Barry K.W."/>
            <person name="Cichocki N."/>
            <person name="Veneault-Fourrey C."/>
            <person name="LaButti K."/>
            <person name="Lindquist E.A."/>
            <person name="Lipzen A."/>
            <person name="Lundell T."/>
            <person name="Morin E."/>
            <person name="Murat C."/>
            <person name="Riley R."/>
            <person name="Ohm R."/>
            <person name="Sun H."/>
            <person name="Tunlid A."/>
            <person name="Henrissat B."/>
            <person name="Grigoriev I.V."/>
            <person name="Hibbett D.S."/>
            <person name="Martin F."/>
        </authorList>
    </citation>
    <scope>NUCLEOTIDE SEQUENCE [LARGE SCALE GENOMIC DNA]</scope>
    <source>
        <strain evidence="1 2">SS14</strain>
    </source>
</reference>
<protein>
    <recommendedName>
        <fullName evidence="3">Fungal-type protein kinase domain-containing protein</fullName>
    </recommendedName>
</protein>
<proteinExistence type="predicted"/>
<keyword evidence="2" id="KW-1185">Reference proteome</keyword>
<dbReference type="OrthoDB" id="5584477at2759"/>
<evidence type="ECO:0000313" key="2">
    <source>
        <dbReference type="Proteomes" id="UP000054279"/>
    </source>
</evidence>
<dbReference type="HOGENOM" id="CLU_1826538_0_0_1"/>
<dbReference type="AlphaFoldDB" id="A0A0C9UWV9"/>
<gene>
    <name evidence="1" type="ORF">M422DRAFT_257946</name>
</gene>
<organism evidence="1 2">
    <name type="scientific">Sphaerobolus stellatus (strain SS14)</name>
    <dbReference type="NCBI Taxonomy" id="990650"/>
    <lineage>
        <taxon>Eukaryota</taxon>
        <taxon>Fungi</taxon>
        <taxon>Dikarya</taxon>
        <taxon>Basidiomycota</taxon>
        <taxon>Agaricomycotina</taxon>
        <taxon>Agaricomycetes</taxon>
        <taxon>Phallomycetidae</taxon>
        <taxon>Geastrales</taxon>
        <taxon>Sphaerobolaceae</taxon>
        <taxon>Sphaerobolus</taxon>
    </lineage>
</organism>
<accession>A0A0C9UWV9</accession>
<sequence>MSINLINNLVRGGEIYHTPIDDLESFVWVLLWAIFDTLTKNDIQLTRVEQDWFNCLRSNSFEVFRSKGVFINDLPIPQNWSTRFLTFVPLLNEWLDLAAQARLVISKLDSSPSTDAQFYKDYYAQYLEIGVRYLDNLPENWF</sequence>
<name>A0A0C9UWV9_SPHS4</name>
<evidence type="ECO:0008006" key="3">
    <source>
        <dbReference type="Google" id="ProtNLM"/>
    </source>
</evidence>
<dbReference type="Proteomes" id="UP000054279">
    <property type="component" value="Unassembled WGS sequence"/>
</dbReference>